<dbReference type="Gene3D" id="1.10.238.10">
    <property type="entry name" value="EF-hand"/>
    <property type="match status" value="1"/>
</dbReference>
<dbReference type="InterPro" id="IPR018247">
    <property type="entry name" value="EF_Hand_1_Ca_BS"/>
</dbReference>
<dbReference type="Pfam" id="PF13499">
    <property type="entry name" value="EF-hand_7"/>
    <property type="match status" value="1"/>
</dbReference>
<feature type="compositionally biased region" description="Polar residues" evidence="2">
    <location>
        <begin position="186"/>
        <end position="205"/>
    </location>
</feature>
<dbReference type="Proteomes" id="UP000023152">
    <property type="component" value="Unassembled WGS sequence"/>
</dbReference>
<evidence type="ECO:0000313" key="5">
    <source>
        <dbReference type="Proteomes" id="UP000023152"/>
    </source>
</evidence>
<dbReference type="AlphaFoldDB" id="X6N052"/>
<accession>X6N052</accession>
<keyword evidence="1" id="KW-0106">Calcium</keyword>
<evidence type="ECO:0000259" key="3">
    <source>
        <dbReference type="PROSITE" id="PS50222"/>
    </source>
</evidence>
<feature type="region of interest" description="Disordered" evidence="2">
    <location>
        <begin position="179"/>
        <end position="259"/>
    </location>
</feature>
<dbReference type="PROSITE" id="PS50222">
    <property type="entry name" value="EF_HAND_2"/>
    <property type="match status" value="1"/>
</dbReference>
<evidence type="ECO:0000256" key="1">
    <source>
        <dbReference type="ARBA" id="ARBA00022837"/>
    </source>
</evidence>
<protein>
    <recommendedName>
        <fullName evidence="3">EF-hand domain-containing protein</fullName>
    </recommendedName>
</protein>
<dbReference type="PROSITE" id="PS00018">
    <property type="entry name" value="EF_HAND_1"/>
    <property type="match status" value="1"/>
</dbReference>
<reference evidence="4 5" key="1">
    <citation type="journal article" date="2013" name="Curr. Biol.">
        <title>The Genome of the Foraminiferan Reticulomyxa filosa.</title>
        <authorList>
            <person name="Glockner G."/>
            <person name="Hulsmann N."/>
            <person name="Schleicher M."/>
            <person name="Noegel A.A."/>
            <person name="Eichinger L."/>
            <person name="Gallinger C."/>
            <person name="Pawlowski J."/>
            <person name="Sierra R."/>
            <person name="Euteneuer U."/>
            <person name="Pillet L."/>
            <person name="Moustafa A."/>
            <person name="Platzer M."/>
            <person name="Groth M."/>
            <person name="Szafranski K."/>
            <person name="Schliwa M."/>
        </authorList>
    </citation>
    <scope>NUCLEOTIDE SEQUENCE [LARGE SCALE GENOMIC DNA]</scope>
</reference>
<dbReference type="InterPro" id="IPR002048">
    <property type="entry name" value="EF_hand_dom"/>
</dbReference>
<gene>
    <name evidence="4" type="ORF">RFI_18120</name>
</gene>
<keyword evidence="5" id="KW-1185">Reference proteome</keyword>
<comment type="caution">
    <text evidence="4">The sequence shown here is derived from an EMBL/GenBank/DDBJ whole genome shotgun (WGS) entry which is preliminary data.</text>
</comment>
<dbReference type="SUPFAM" id="SSF47473">
    <property type="entry name" value="EF-hand"/>
    <property type="match status" value="1"/>
</dbReference>
<dbReference type="EMBL" id="ASPP01014010">
    <property type="protein sequence ID" value="ETO19119.1"/>
    <property type="molecule type" value="Genomic_DNA"/>
</dbReference>
<sequence length="259" mass="29675">MNNDKLIDREELRKMVCAASEYIDMHLSTEQVDKLVNDTFLICDKDKNGVIDYEEYCAFCRENPRILQPFTIDVTNLIEYERESRRQQRTPLDNSGRKLHHGPMQVTTDAGRISKWKHSLGRKIQKLTKNDIVNVEPIHEPKDVLRDLQDNESSNETDDASFLAGGGKMSDYLIEGDVESSRDKTQGNTTSHMTTPGDTHTQGWHSDNESTRSKDDSKHHDKQKSYSKRTKDKEKSTHSTETSDRRRGSAGDTEIKTSQ</sequence>
<feature type="region of interest" description="Disordered" evidence="2">
    <location>
        <begin position="83"/>
        <end position="104"/>
    </location>
</feature>
<dbReference type="InterPro" id="IPR011992">
    <property type="entry name" value="EF-hand-dom_pair"/>
</dbReference>
<feature type="compositionally biased region" description="Basic and acidic residues" evidence="2">
    <location>
        <begin position="206"/>
        <end position="219"/>
    </location>
</feature>
<organism evidence="4 5">
    <name type="scientific">Reticulomyxa filosa</name>
    <dbReference type="NCBI Taxonomy" id="46433"/>
    <lineage>
        <taxon>Eukaryota</taxon>
        <taxon>Sar</taxon>
        <taxon>Rhizaria</taxon>
        <taxon>Retaria</taxon>
        <taxon>Foraminifera</taxon>
        <taxon>Monothalamids</taxon>
        <taxon>Reticulomyxidae</taxon>
        <taxon>Reticulomyxa</taxon>
    </lineage>
</organism>
<feature type="compositionally biased region" description="Basic and acidic residues" evidence="2">
    <location>
        <begin position="229"/>
        <end position="259"/>
    </location>
</feature>
<name>X6N052_RETFI</name>
<evidence type="ECO:0000256" key="2">
    <source>
        <dbReference type="SAM" id="MobiDB-lite"/>
    </source>
</evidence>
<feature type="domain" description="EF-hand" evidence="3">
    <location>
        <begin position="31"/>
        <end position="66"/>
    </location>
</feature>
<feature type="region of interest" description="Disordered" evidence="2">
    <location>
        <begin position="143"/>
        <end position="167"/>
    </location>
</feature>
<dbReference type="GO" id="GO:0005509">
    <property type="term" value="F:calcium ion binding"/>
    <property type="evidence" value="ECO:0007669"/>
    <property type="project" value="InterPro"/>
</dbReference>
<proteinExistence type="predicted"/>
<evidence type="ECO:0000313" key="4">
    <source>
        <dbReference type="EMBL" id="ETO19119.1"/>
    </source>
</evidence>